<evidence type="ECO:0000256" key="2">
    <source>
        <dbReference type="ARBA" id="ARBA00022679"/>
    </source>
</evidence>
<dbReference type="InterPro" id="IPR003673">
    <property type="entry name" value="CoA-Trfase_fam_III"/>
</dbReference>
<keyword evidence="2" id="KW-0808">Transferase</keyword>
<dbReference type="EMBL" id="JBFDAA010000010">
    <property type="protein sequence ID" value="KAL1124377.1"/>
    <property type="molecule type" value="Genomic_DNA"/>
</dbReference>
<evidence type="ECO:0000256" key="1">
    <source>
        <dbReference type="ARBA" id="ARBA00008383"/>
    </source>
</evidence>
<dbReference type="PANTHER" id="PTHR48207:SF3">
    <property type="entry name" value="SUCCINATE--HYDROXYMETHYLGLUTARATE COA-TRANSFERASE"/>
    <property type="match status" value="1"/>
</dbReference>
<dbReference type="AlphaFoldDB" id="A0ABD0YMD2"/>
<dbReference type="InterPro" id="IPR023606">
    <property type="entry name" value="CoA-Trfase_III_dom_1_sf"/>
</dbReference>
<dbReference type="GO" id="GO:0016740">
    <property type="term" value="F:transferase activity"/>
    <property type="evidence" value="ECO:0007669"/>
    <property type="project" value="UniProtKB-KW"/>
</dbReference>
<gene>
    <name evidence="3" type="ORF">AAG570_001006</name>
</gene>
<name>A0ABD0YMD2_9HEMI</name>
<dbReference type="Pfam" id="PF02515">
    <property type="entry name" value="CoA_transf_3"/>
    <property type="match status" value="1"/>
</dbReference>
<organism evidence="3 4">
    <name type="scientific">Ranatra chinensis</name>
    <dbReference type="NCBI Taxonomy" id="642074"/>
    <lineage>
        <taxon>Eukaryota</taxon>
        <taxon>Metazoa</taxon>
        <taxon>Ecdysozoa</taxon>
        <taxon>Arthropoda</taxon>
        <taxon>Hexapoda</taxon>
        <taxon>Insecta</taxon>
        <taxon>Pterygota</taxon>
        <taxon>Neoptera</taxon>
        <taxon>Paraneoptera</taxon>
        <taxon>Hemiptera</taxon>
        <taxon>Heteroptera</taxon>
        <taxon>Panheteroptera</taxon>
        <taxon>Nepomorpha</taxon>
        <taxon>Nepidae</taxon>
        <taxon>Ranatrinae</taxon>
        <taxon>Ranatra</taxon>
    </lineage>
</organism>
<dbReference type="Proteomes" id="UP001558652">
    <property type="component" value="Unassembled WGS sequence"/>
</dbReference>
<evidence type="ECO:0000313" key="3">
    <source>
        <dbReference type="EMBL" id="KAL1124377.1"/>
    </source>
</evidence>
<dbReference type="InterPro" id="IPR050483">
    <property type="entry name" value="CoA-transferase_III_domain"/>
</dbReference>
<dbReference type="SUPFAM" id="SSF89796">
    <property type="entry name" value="CoA-transferase family III (CaiB/BaiF)"/>
    <property type="match status" value="1"/>
</dbReference>
<sequence>MVLSDMGAEVYKVESPGSGDECRNWPPNIDDSISCYFACLNRNKKSICVNLKSEKGREIIFNLAEICDVLVENFVPGKMDKLGLGYEKVRELAPHLIYCSISGYGEKGPYRNRPGFDVIAASVGGLINITGAQGGEPCKTGVALIDIATGLYAHGAILAALLERAKTGLGQKIDCNLLSTQISCLINIGANYLNMGKEAVRWGTAHESIVPYEAFETSDGYITVGAGSNAHFVDLCRRLKIPKIANDERFRTNPLRVKNREVLVDLLKVKMREKSTADWMEIFEGASFPCGPVNTLKQVFNDPHVKEIGLVEEVTLGSGKKLKVVGPPVTYSSLDNRLRSPPPAVGEHTKYILSSVLNYSEDQIQRLYKNNDVQ</sequence>
<comment type="caution">
    <text evidence="3">The sequence shown here is derived from an EMBL/GenBank/DDBJ whole genome shotgun (WGS) entry which is preliminary data.</text>
</comment>
<protein>
    <submittedName>
        <fullName evidence="3">Uncharacterized protein</fullName>
    </submittedName>
</protein>
<comment type="similarity">
    <text evidence="1">Belongs to the CoA-transferase III family.</text>
</comment>
<dbReference type="InterPro" id="IPR044855">
    <property type="entry name" value="CoA-Trfase_III_dom3_sf"/>
</dbReference>
<accession>A0ABD0YMD2</accession>
<dbReference type="Gene3D" id="3.40.50.10540">
    <property type="entry name" value="Crotonobetainyl-coa:carnitine coa-transferase, domain 1"/>
    <property type="match status" value="1"/>
</dbReference>
<proteinExistence type="inferred from homology"/>
<dbReference type="PANTHER" id="PTHR48207">
    <property type="entry name" value="SUCCINATE--HYDROXYMETHYLGLUTARATE COA-TRANSFERASE"/>
    <property type="match status" value="1"/>
</dbReference>
<reference evidence="3 4" key="1">
    <citation type="submission" date="2024-07" db="EMBL/GenBank/DDBJ databases">
        <title>Chromosome-level genome assembly of the water stick insect Ranatra chinensis (Heteroptera: Nepidae).</title>
        <authorList>
            <person name="Liu X."/>
        </authorList>
    </citation>
    <scope>NUCLEOTIDE SEQUENCE [LARGE SCALE GENOMIC DNA]</scope>
    <source>
        <strain evidence="3">Cailab_2021Rc</strain>
        <tissue evidence="3">Muscle</tissue>
    </source>
</reference>
<evidence type="ECO:0000313" key="4">
    <source>
        <dbReference type="Proteomes" id="UP001558652"/>
    </source>
</evidence>
<dbReference type="Gene3D" id="3.30.1540.10">
    <property type="entry name" value="formyl-coa transferase, domain 3"/>
    <property type="match status" value="1"/>
</dbReference>
<keyword evidence="4" id="KW-1185">Reference proteome</keyword>